<gene>
    <name evidence="1" type="ORF">METZ01_LOCUS267941</name>
</gene>
<sequence>MDGQNARNAGMGGYSVSFSAGSNPAKLIYSSEPCIHFSHKDKYSGLSNVTTFSFSYPQKIDRKEVPVFISLINRSVNNIPDTRYAKNPDDSIDYSRIDYFSQQEIGLAVASNYYINDLIFGFTAKPYHTLLAEYHAWGISGDIGLLVTLLDKKIKTECWIENIHSFNHWDTGKTENYVPLIMAGGQIQLISLLLGLEAGSHLKEDSPLIYHAGFEYVQSNQVVIIRGGVSNNNAFSLGMGLAFKMINIDYAYMQMFVTSPFEPSHIFGFEINIIH</sequence>
<dbReference type="EMBL" id="UINC01076172">
    <property type="protein sequence ID" value="SVC15087.1"/>
    <property type="molecule type" value="Genomic_DNA"/>
</dbReference>
<protein>
    <submittedName>
        <fullName evidence="1">Uncharacterized protein</fullName>
    </submittedName>
</protein>
<proteinExistence type="predicted"/>
<reference evidence="1" key="1">
    <citation type="submission" date="2018-05" db="EMBL/GenBank/DDBJ databases">
        <authorList>
            <person name="Lanie J.A."/>
            <person name="Ng W.-L."/>
            <person name="Kazmierczak K.M."/>
            <person name="Andrzejewski T.M."/>
            <person name="Davidsen T.M."/>
            <person name="Wayne K.J."/>
            <person name="Tettelin H."/>
            <person name="Glass J.I."/>
            <person name="Rusch D."/>
            <person name="Podicherti R."/>
            <person name="Tsui H.-C.T."/>
            <person name="Winkler M.E."/>
        </authorList>
    </citation>
    <scope>NUCLEOTIDE SEQUENCE</scope>
</reference>
<organism evidence="1">
    <name type="scientific">marine metagenome</name>
    <dbReference type="NCBI Taxonomy" id="408172"/>
    <lineage>
        <taxon>unclassified sequences</taxon>
        <taxon>metagenomes</taxon>
        <taxon>ecological metagenomes</taxon>
    </lineage>
</organism>
<name>A0A382JVV7_9ZZZZ</name>
<evidence type="ECO:0000313" key="1">
    <source>
        <dbReference type="EMBL" id="SVC15087.1"/>
    </source>
</evidence>
<accession>A0A382JVV7</accession>
<dbReference type="AlphaFoldDB" id="A0A382JVV7"/>